<keyword evidence="1" id="KW-0472">Membrane</keyword>
<reference evidence="2" key="1">
    <citation type="journal article" date="2020" name="mSystems">
        <title>Genome- and Community-Level Interaction Insights into Carbon Utilization and Element Cycling Functions of Hydrothermarchaeota in Hydrothermal Sediment.</title>
        <authorList>
            <person name="Zhou Z."/>
            <person name="Liu Y."/>
            <person name="Xu W."/>
            <person name="Pan J."/>
            <person name="Luo Z.H."/>
            <person name="Li M."/>
        </authorList>
    </citation>
    <scope>NUCLEOTIDE SEQUENCE [LARGE SCALE GENOMIC DNA]</scope>
    <source>
        <strain evidence="2">SpSt-110</strain>
    </source>
</reference>
<sequence length="285" mass="29945">MKKPLPHVFTRCCLGELLSYITLVSSIVFILQLFFTPVIVLINGLSEISSAPTAQPASPGLVLFNGVSVPAVVYCPEKLANASGVAEVLASSKLASILGGANNTTGSIVVLVGSTRLEARITGVYAGDSPSLKPASGCQGGLNPLRLGASGLVSELQVLEGFLGFFSLFILFTGSLLLAFKREDDLRDAAMLLREMGASGWQVFSSLLVSILLTAVFGVVLGFSISLTLSRLLIVAARYVVNLSVTVGPYITASGFAYTALDITSIVTISQLPFIVKIGWRGRVE</sequence>
<feature type="transmembrane region" description="Helical" evidence="1">
    <location>
        <begin position="162"/>
        <end position="180"/>
    </location>
</feature>
<gene>
    <name evidence="2" type="ORF">ENM60_03200</name>
</gene>
<dbReference type="AlphaFoldDB" id="A0A7J3XYJ3"/>
<dbReference type="EMBL" id="DRYK01000042">
    <property type="protein sequence ID" value="HHP67784.1"/>
    <property type="molecule type" value="Genomic_DNA"/>
</dbReference>
<evidence type="ECO:0000313" key="2">
    <source>
        <dbReference type="EMBL" id="HHP67784.1"/>
    </source>
</evidence>
<organism evidence="2">
    <name type="scientific">Thermogladius calderae</name>
    <dbReference type="NCBI Taxonomy" id="1200300"/>
    <lineage>
        <taxon>Archaea</taxon>
        <taxon>Thermoproteota</taxon>
        <taxon>Thermoprotei</taxon>
        <taxon>Desulfurococcales</taxon>
        <taxon>Desulfurococcaceae</taxon>
        <taxon>Thermogladius</taxon>
    </lineage>
</organism>
<comment type="caution">
    <text evidence="2">The sequence shown here is derived from an EMBL/GenBank/DDBJ whole genome shotgun (WGS) entry which is preliminary data.</text>
</comment>
<feature type="transmembrane region" description="Helical" evidence="1">
    <location>
        <begin position="200"/>
        <end position="225"/>
    </location>
</feature>
<feature type="transmembrane region" description="Helical" evidence="1">
    <location>
        <begin position="232"/>
        <end position="251"/>
    </location>
</feature>
<accession>A0A7J3XYJ3</accession>
<keyword evidence="1" id="KW-0812">Transmembrane</keyword>
<feature type="transmembrane region" description="Helical" evidence="1">
    <location>
        <begin position="20"/>
        <end position="42"/>
    </location>
</feature>
<evidence type="ECO:0008006" key="3">
    <source>
        <dbReference type="Google" id="ProtNLM"/>
    </source>
</evidence>
<keyword evidence="1" id="KW-1133">Transmembrane helix</keyword>
<name>A0A7J3XYJ3_9CREN</name>
<protein>
    <recommendedName>
        <fullName evidence="3">FtsX-like permease family protein</fullName>
    </recommendedName>
</protein>
<evidence type="ECO:0000256" key="1">
    <source>
        <dbReference type="SAM" id="Phobius"/>
    </source>
</evidence>
<proteinExistence type="predicted"/>